<evidence type="ECO:0000313" key="1">
    <source>
        <dbReference type="EMBL" id="KAJ8637796.1"/>
    </source>
</evidence>
<proteinExistence type="predicted"/>
<reference evidence="1 2" key="1">
    <citation type="journal article" date="2022" name="Hortic Res">
        <title>A haplotype resolved chromosomal level avocado genome allows analysis of novel avocado genes.</title>
        <authorList>
            <person name="Nath O."/>
            <person name="Fletcher S.J."/>
            <person name="Hayward A."/>
            <person name="Shaw L.M."/>
            <person name="Masouleh A.K."/>
            <person name="Furtado A."/>
            <person name="Henry R.J."/>
            <person name="Mitter N."/>
        </authorList>
    </citation>
    <scope>NUCLEOTIDE SEQUENCE [LARGE SCALE GENOMIC DNA]</scope>
    <source>
        <strain evidence="2">cv. Hass</strain>
    </source>
</reference>
<sequence>MLATQRSRARLPVAAFFLCLVIAQGRSMPKGSGPNAFPLPWDENCGRFDPGTDHDEMDSLSMDYTQAKNKAPIHN</sequence>
<comment type="caution">
    <text evidence="1">The sequence shown here is derived from an EMBL/GenBank/DDBJ whole genome shotgun (WGS) entry which is preliminary data.</text>
</comment>
<dbReference type="Proteomes" id="UP001234297">
    <property type="component" value="Chromosome 3"/>
</dbReference>
<organism evidence="1 2">
    <name type="scientific">Persea americana</name>
    <name type="common">Avocado</name>
    <dbReference type="NCBI Taxonomy" id="3435"/>
    <lineage>
        <taxon>Eukaryota</taxon>
        <taxon>Viridiplantae</taxon>
        <taxon>Streptophyta</taxon>
        <taxon>Embryophyta</taxon>
        <taxon>Tracheophyta</taxon>
        <taxon>Spermatophyta</taxon>
        <taxon>Magnoliopsida</taxon>
        <taxon>Magnoliidae</taxon>
        <taxon>Laurales</taxon>
        <taxon>Lauraceae</taxon>
        <taxon>Persea</taxon>
    </lineage>
</organism>
<evidence type="ECO:0000313" key="2">
    <source>
        <dbReference type="Proteomes" id="UP001234297"/>
    </source>
</evidence>
<gene>
    <name evidence="1" type="ORF">MRB53_012063</name>
</gene>
<accession>A0ACC2LWA8</accession>
<name>A0ACC2LWA8_PERAE</name>
<dbReference type="EMBL" id="CM056811">
    <property type="protein sequence ID" value="KAJ8637796.1"/>
    <property type="molecule type" value="Genomic_DNA"/>
</dbReference>
<protein>
    <submittedName>
        <fullName evidence="1">Uncharacterized protein</fullName>
    </submittedName>
</protein>
<keyword evidence="2" id="KW-1185">Reference proteome</keyword>